<feature type="coiled-coil region" evidence="1">
    <location>
        <begin position="193"/>
        <end position="220"/>
    </location>
</feature>
<reference evidence="3" key="1">
    <citation type="journal article" date="2019" name="Int. J. Syst. Evol. Microbiol.">
        <title>The Global Catalogue of Microorganisms (GCM) 10K type strain sequencing project: providing services to taxonomists for standard genome sequencing and annotation.</title>
        <authorList>
            <consortium name="The Broad Institute Genomics Platform"/>
            <consortium name="The Broad Institute Genome Sequencing Center for Infectious Disease"/>
            <person name="Wu L."/>
            <person name="Ma J."/>
        </authorList>
    </citation>
    <scope>NUCLEOTIDE SEQUENCE [LARGE SCALE GENOMIC DNA]</scope>
    <source>
        <strain evidence="3">CCM 7427</strain>
    </source>
</reference>
<keyword evidence="3" id="KW-1185">Reference proteome</keyword>
<evidence type="ECO:0000313" key="3">
    <source>
        <dbReference type="Proteomes" id="UP001597521"/>
    </source>
</evidence>
<evidence type="ECO:0000313" key="2">
    <source>
        <dbReference type="EMBL" id="MFD2646383.1"/>
    </source>
</evidence>
<dbReference type="EMBL" id="JBHUNP010000001">
    <property type="protein sequence ID" value="MFD2646383.1"/>
    <property type="molecule type" value="Genomic_DNA"/>
</dbReference>
<dbReference type="Proteomes" id="UP001597521">
    <property type="component" value="Unassembled WGS sequence"/>
</dbReference>
<evidence type="ECO:0000256" key="1">
    <source>
        <dbReference type="SAM" id="Coils"/>
    </source>
</evidence>
<dbReference type="RefSeq" id="WP_386830961.1">
    <property type="nucleotide sequence ID" value="NZ_JBHUNP010000001.1"/>
</dbReference>
<accession>A0ABW5QEZ9</accession>
<sequence>MALVTPDSVFRRYVTAGVPDSGKHEPDKSEIIQLLNLLFGVSRGGWVVAKTRAELLGVTPDKETDGGVVLNDSNASYNGYYQRDGGSWVRERGFPDTFAKVELSGSGTAQTGAVVAGVNPAGVEVFFGRATTPNTGPLTLSISGGPARQVVNLAGNPLSAGEWTGIVMFYLNEVGQYQLLIDAGAALAAAASATEAGQDADRAEAEADRAQAAADAAAGVVGAAQAPQFPTIAAAQLFDPATVPDYIRTEGRDTVSDGGGGLYAATETEPATQPKFFNANVNRWFTGTETVMDIMRFGARRLGSGTSGVIADNDMALADSKEWLHGRLVAGASPELQFGPGVYDYSQFPDIARNRAHIIGKGEVKLRFHGSGNAVVLDGKANSDAEAGPVSDGVWEMKFMGFQVEAPLSANGDGIVIKGIHESDFDIETRGARHAGLRLHWLVSSRIKYRCARNGFGWYKEAEPDYGIYVDDHDTPLYFGGGPNPDYTATSFCHIHCDLTSTPYGIFHNLSNGNMVRGTFQSHDFVGVYMGADCQDNVLFNSDMEANLDTALLCLGKHNTISNSVSLDPVVLDGAAEGNRILGGMYESIYLAPTTTGNVIETNYNRSGTSTITDNGLRNSIARSFDVVTKQFRSRTKQTLSIMPSGTVYTYQNQYGDPVVLGLSGGTVEGIAINGEGIAPPSVGGGQYILPPGATAQWDASAAPTAKVWGL</sequence>
<gene>
    <name evidence="2" type="ORF">ACFSX5_01085</name>
</gene>
<protein>
    <submittedName>
        <fullName evidence="2">Uncharacterized protein</fullName>
    </submittedName>
</protein>
<keyword evidence="1" id="KW-0175">Coiled coil</keyword>
<name>A0ABW5QEZ9_9HYPH</name>
<organism evidence="2 3">
    <name type="scientific">Devosia albogilva</name>
    <dbReference type="NCBI Taxonomy" id="429726"/>
    <lineage>
        <taxon>Bacteria</taxon>
        <taxon>Pseudomonadati</taxon>
        <taxon>Pseudomonadota</taxon>
        <taxon>Alphaproteobacteria</taxon>
        <taxon>Hyphomicrobiales</taxon>
        <taxon>Devosiaceae</taxon>
        <taxon>Devosia</taxon>
    </lineage>
</organism>
<proteinExistence type="predicted"/>
<comment type="caution">
    <text evidence="2">The sequence shown here is derived from an EMBL/GenBank/DDBJ whole genome shotgun (WGS) entry which is preliminary data.</text>
</comment>